<proteinExistence type="predicted"/>
<accession>A0A0J8V7N5</accession>
<dbReference type="RefSeq" id="WP_048900807.1">
    <property type="nucleotide sequence ID" value="NZ_AP024852.1"/>
</dbReference>
<sequence>MTESDSLYVKANTYQAPQFSVGKDKQVKVKASLQGGNPIEAYILDEEDYRQWVATTQNGDFGNASLVYIKSITPLNGVHETDWFALAEGNYHILFENTAFSAIKPTLAGETSSVSYSVLTQAVPAKSE</sequence>
<evidence type="ECO:0000313" key="2">
    <source>
        <dbReference type="Proteomes" id="UP000240481"/>
    </source>
</evidence>
<reference evidence="1 2" key="1">
    <citation type="submission" date="2018-01" db="EMBL/GenBank/DDBJ databases">
        <title>Whole genome sequencing of Histamine producing bacteria.</title>
        <authorList>
            <person name="Butler K."/>
        </authorList>
    </citation>
    <scope>NUCLEOTIDE SEQUENCE [LARGE SCALE GENOMIC DNA]</scope>
    <source>
        <strain evidence="1 2">DSM 24669</strain>
    </source>
</reference>
<name>A0A0J8V7N5_9GAMM</name>
<dbReference type="EMBL" id="PYLZ01000002">
    <property type="protein sequence ID" value="PSW25981.1"/>
    <property type="molecule type" value="Genomic_DNA"/>
</dbReference>
<keyword evidence="2" id="KW-1185">Reference proteome</keyword>
<dbReference type="Proteomes" id="UP000240481">
    <property type="component" value="Unassembled WGS sequence"/>
</dbReference>
<protein>
    <submittedName>
        <fullName evidence="1">Uncharacterized protein</fullName>
    </submittedName>
</protein>
<gene>
    <name evidence="1" type="ORF">C9I94_05360</name>
</gene>
<dbReference type="OrthoDB" id="5829963at2"/>
<evidence type="ECO:0000313" key="1">
    <source>
        <dbReference type="EMBL" id="PSW25981.1"/>
    </source>
</evidence>
<dbReference type="AlphaFoldDB" id="A0A0J8V7N5"/>
<comment type="caution">
    <text evidence="1">The sequence shown here is derived from an EMBL/GenBank/DDBJ whole genome shotgun (WGS) entry which is preliminary data.</text>
</comment>
<organism evidence="1 2">
    <name type="scientific">Photobacterium swingsii</name>
    <dbReference type="NCBI Taxonomy" id="680026"/>
    <lineage>
        <taxon>Bacteria</taxon>
        <taxon>Pseudomonadati</taxon>
        <taxon>Pseudomonadota</taxon>
        <taxon>Gammaproteobacteria</taxon>
        <taxon>Vibrionales</taxon>
        <taxon>Vibrionaceae</taxon>
        <taxon>Photobacterium</taxon>
    </lineage>
</organism>